<evidence type="ECO:0000313" key="2">
    <source>
        <dbReference type="Proteomes" id="UP000278143"/>
    </source>
</evidence>
<dbReference type="EMBL" id="KZ989741">
    <property type="protein sequence ID" value="RKP25459.1"/>
    <property type="molecule type" value="Genomic_DNA"/>
</dbReference>
<dbReference type="PANTHER" id="PTHR35506:SF1">
    <property type="entry name" value="OS02G0135600 PROTEIN"/>
    <property type="match status" value="1"/>
</dbReference>
<dbReference type="PANTHER" id="PTHR35506">
    <property type="entry name" value="OS02G0135600 PROTEIN"/>
    <property type="match status" value="1"/>
</dbReference>
<evidence type="ECO:0000313" key="1">
    <source>
        <dbReference type="EMBL" id="RKP25459.1"/>
    </source>
</evidence>
<dbReference type="Proteomes" id="UP000278143">
    <property type="component" value="Unassembled WGS sequence"/>
</dbReference>
<reference evidence="2" key="1">
    <citation type="journal article" date="2018" name="Nat. Microbiol.">
        <title>Leveraging single-cell genomics to expand the fungal tree of life.</title>
        <authorList>
            <person name="Ahrendt S.R."/>
            <person name="Quandt C.A."/>
            <person name="Ciobanu D."/>
            <person name="Clum A."/>
            <person name="Salamov A."/>
            <person name="Andreopoulos B."/>
            <person name="Cheng J.F."/>
            <person name="Woyke T."/>
            <person name="Pelin A."/>
            <person name="Henrissat B."/>
            <person name="Reynolds N.K."/>
            <person name="Benny G.L."/>
            <person name="Smith M.E."/>
            <person name="James T.Y."/>
            <person name="Grigoriev I.V."/>
        </authorList>
    </citation>
    <scope>NUCLEOTIDE SEQUENCE [LARGE SCALE GENOMIC DNA]</scope>
    <source>
        <strain evidence="2">Benny S71-1</strain>
    </source>
</reference>
<proteinExistence type="predicted"/>
<name>A0A4V1J1L3_9FUNG</name>
<sequence>MYTAPTRGLFVYARGLLRPADHAHADGPSLLEQHRHIHLNRIVEQGTAGMLVFPGEDEHDYTSVDELRDLFGIERDSIDPSQMQADYKKAFHRLRVALYTDASEACTFGEMLGLHATHLIPSADSNHSQTQHSIIQLLHATDKGTADVWLFYLTTHTDRQSLAWIDALCGQLRFMDALAPRLFVTIAASPSSSSSSLLTMPSRTIYQQQLNILPSHAIWNNQVVTHFRSQQGIYAVCHADSTRCDAATQFTEKDCTANGAAGRIRACQLLAEMAFKLGRTPKYGA</sequence>
<organism evidence="1 2">
    <name type="scientific">Syncephalis pseudoplumigaleata</name>
    <dbReference type="NCBI Taxonomy" id="1712513"/>
    <lineage>
        <taxon>Eukaryota</taxon>
        <taxon>Fungi</taxon>
        <taxon>Fungi incertae sedis</taxon>
        <taxon>Zoopagomycota</taxon>
        <taxon>Zoopagomycotina</taxon>
        <taxon>Zoopagomycetes</taxon>
        <taxon>Zoopagales</taxon>
        <taxon>Piptocephalidaceae</taxon>
        <taxon>Syncephalis</taxon>
    </lineage>
</organism>
<gene>
    <name evidence="1" type="ORF">SYNPS1DRAFT_28813</name>
</gene>
<dbReference type="AlphaFoldDB" id="A0A4V1J1L3"/>
<accession>A0A4V1J1L3</accession>
<dbReference type="OrthoDB" id="2288700at2759"/>
<protein>
    <submittedName>
        <fullName evidence="1">Uncharacterized protein</fullName>
    </submittedName>
</protein>
<keyword evidence="2" id="KW-1185">Reference proteome</keyword>